<dbReference type="GO" id="GO:0016787">
    <property type="term" value="F:hydrolase activity"/>
    <property type="evidence" value="ECO:0007669"/>
    <property type="project" value="UniProtKB-KW"/>
</dbReference>
<dbReference type="InterPro" id="IPR001466">
    <property type="entry name" value="Beta-lactam-related"/>
</dbReference>
<organism evidence="2 3">
    <name type="scientific">Tenggerimyces flavus</name>
    <dbReference type="NCBI Taxonomy" id="1708749"/>
    <lineage>
        <taxon>Bacteria</taxon>
        <taxon>Bacillati</taxon>
        <taxon>Actinomycetota</taxon>
        <taxon>Actinomycetes</taxon>
        <taxon>Propionibacteriales</taxon>
        <taxon>Nocardioidaceae</taxon>
        <taxon>Tenggerimyces</taxon>
    </lineage>
</organism>
<dbReference type="RefSeq" id="WP_205116276.1">
    <property type="nucleotide sequence ID" value="NZ_JAFBCM010000001.1"/>
</dbReference>
<gene>
    <name evidence="2" type="ORF">ACFOUW_38660</name>
</gene>
<protein>
    <submittedName>
        <fullName evidence="2">Serine hydrolase domain-containing protein</fullName>
        <ecNumber evidence="2">3.-.-.-</ecNumber>
    </submittedName>
</protein>
<dbReference type="PANTHER" id="PTHR46825:SF9">
    <property type="entry name" value="BETA-LACTAMASE-RELATED DOMAIN-CONTAINING PROTEIN"/>
    <property type="match status" value="1"/>
</dbReference>
<dbReference type="EC" id="3.-.-.-" evidence="2"/>
<dbReference type="Pfam" id="PF00144">
    <property type="entry name" value="Beta-lactamase"/>
    <property type="match status" value="1"/>
</dbReference>
<keyword evidence="2" id="KW-0378">Hydrolase</keyword>
<evidence type="ECO:0000313" key="2">
    <source>
        <dbReference type="EMBL" id="MFC3766803.1"/>
    </source>
</evidence>
<accession>A0ABV7YP57</accession>
<dbReference type="PANTHER" id="PTHR46825">
    <property type="entry name" value="D-ALANYL-D-ALANINE-CARBOXYPEPTIDASE/ENDOPEPTIDASE AMPH"/>
    <property type="match status" value="1"/>
</dbReference>
<reference evidence="3" key="1">
    <citation type="journal article" date="2019" name="Int. J. Syst. Evol. Microbiol.">
        <title>The Global Catalogue of Microorganisms (GCM) 10K type strain sequencing project: providing services to taxonomists for standard genome sequencing and annotation.</title>
        <authorList>
            <consortium name="The Broad Institute Genomics Platform"/>
            <consortium name="The Broad Institute Genome Sequencing Center for Infectious Disease"/>
            <person name="Wu L."/>
            <person name="Ma J."/>
        </authorList>
    </citation>
    <scope>NUCLEOTIDE SEQUENCE [LARGE SCALE GENOMIC DNA]</scope>
    <source>
        <strain evidence="3">CGMCC 4.7241</strain>
    </source>
</reference>
<dbReference type="InterPro" id="IPR012338">
    <property type="entry name" value="Beta-lactam/transpept-like"/>
</dbReference>
<dbReference type="SUPFAM" id="SSF56601">
    <property type="entry name" value="beta-lactamase/transpeptidase-like"/>
    <property type="match status" value="1"/>
</dbReference>
<dbReference type="EMBL" id="JBHRZH010000061">
    <property type="protein sequence ID" value="MFC3766803.1"/>
    <property type="molecule type" value="Genomic_DNA"/>
</dbReference>
<proteinExistence type="predicted"/>
<evidence type="ECO:0000313" key="3">
    <source>
        <dbReference type="Proteomes" id="UP001595699"/>
    </source>
</evidence>
<dbReference type="InterPro" id="IPR050491">
    <property type="entry name" value="AmpC-like"/>
</dbReference>
<keyword evidence="3" id="KW-1185">Reference proteome</keyword>
<sequence>MALAEAKQWLDSSLATVAARYDVPGMAVGVLVGDSVVESAAGVLSLNTGVEATPESVFQVGSITKIWTSTLVMQLVDEGLLSLDEPVRSALPSFAVVSESASASVTPRQLLDHTSGFEGDIFTETNKGTDAVELFVDKVLPDVPQLFPAGSMFSYNNAGYSVLGRIVEVLRDKPYTQALRDHLIVPLGLEHIATLPEEALLFRAAVGHFKPEPTAKLTAAPVWNLPYTTAPAGSMLAMSPRSLLTFAQLHLRGGVAASGARVLSEASVLAMQEVQLQIPNTAPSQGQGLGWRITELPGGRVVHHDGNTIGQSAFLRLVPSANAAVCVLTNTDVAALIFHEVAGRLLEEVAGVSLPALDAPPSAPVAVEPRRYVGRYEARVASYEVGATDDGTLWFSQRPCGEFAALFTGEPEQYRLATADGVRFVTVEPVEGQHQSIAFSGDDDAGRATFLHTGRAVARVS</sequence>
<feature type="domain" description="Beta-lactamase-related" evidence="1">
    <location>
        <begin position="15"/>
        <end position="333"/>
    </location>
</feature>
<dbReference type="Gene3D" id="3.40.710.10">
    <property type="entry name" value="DD-peptidase/beta-lactamase superfamily"/>
    <property type="match status" value="1"/>
</dbReference>
<comment type="caution">
    <text evidence="2">The sequence shown here is derived from an EMBL/GenBank/DDBJ whole genome shotgun (WGS) entry which is preliminary data.</text>
</comment>
<dbReference type="Proteomes" id="UP001595699">
    <property type="component" value="Unassembled WGS sequence"/>
</dbReference>
<name>A0ABV7YP57_9ACTN</name>
<evidence type="ECO:0000259" key="1">
    <source>
        <dbReference type="Pfam" id="PF00144"/>
    </source>
</evidence>